<feature type="region of interest" description="Disordered" evidence="1">
    <location>
        <begin position="1"/>
        <end position="27"/>
    </location>
</feature>
<feature type="region of interest" description="Disordered" evidence="1">
    <location>
        <begin position="1098"/>
        <end position="1122"/>
    </location>
</feature>
<evidence type="ECO:0000313" key="3">
    <source>
        <dbReference type="EMBL" id="KAF4041387.1"/>
    </source>
</evidence>
<proteinExistence type="predicted"/>
<dbReference type="SMART" id="SM00220">
    <property type="entry name" value="S_TKc"/>
    <property type="match status" value="1"/>
</dbReference>
<comment type="caution">
    <text evidence="3">The sequence shown here is derived from an EMBL/GenBank/DDBJ whole genome shotgun (WGS) entry which is preliminary data.</text>
</comment>
<evidence type="ECO:0000313" key="4">
    <source>
        <dbReference type="Proteomes" id="UP000602510"/>
    </source>
</evidence>
<reference evidence="3" key="1">
    <citation type="submission" date="2020-04" db="EMBL/GenBank/DDBJ databases">
        <title>Hybrid Assembly of Korean Phytophthora infestans isolates.</title>
        <authorList>
            <person name="Prokchorchik M."/>
            <person name="Lee Y."/>
            <person name="Seo J."/>
            <person name="Cho J.-H."/>
            <person name="Park Y.-E."/>
            <person name="Jang D.-C."/>
            <person name="Im J.-S."/>
            <person name="Choi J.-G."/>
            <person name="Park H.-J."/>
            <person name="Lee G.-B."/>
            <person name="Lee Y.-G."/>
            <person name="Hong S.-Y."/>
            <person name="Cho K."/>
            <person name="Sohn K.H."/>
        </authorList>
    </citation>
    <scope>NUCLEOTIDE SEQUENCE</scope>
    <source>
        <strain evidence="3">KR_1_A1</strain>
    </source>
</reference>
<dbReference type="SUPFAM" id="SSF56112">
    <property type="entry name" value="Protein kinase-like (PK-like)"/>
    <property type="match status" value="1"/>
</dbReference>
<dbReference type="PANTHER" id="PTHR44167:SF30">
    <property type="entry name" value="PHOSPHORYLASE KINASE"/>
    <property type="match status" value="1"/>
</dbReference>
<dbReference type="EMBL" id="WSZM01000125">
    <property type="protein sequence ID" value="KAF4041387.1"/>
    <property type="molecule type" value="Genomic_DNA"/>
</dbReference>
<protein>
    <submittedName>
        <fullName evidence="3">Protein kinase domain</fullName>
    </submittedName>
</protein>
<keyword evidence="3" id="KW-0808">Transferase</keyword>
<dbReference type="GO" id="GO:0004674">
    <property type="term" value="F:protein serine/threonine kinase activity"/>
    <property type="evidence" value="ECO:0007669"/>
    <property type="project" value="TreeGrafter"/>
</dbReference>
<feature type="domain" description="Protein kinase" evidence="2">
    <location>
        <begin position="1283"/>
        <end position="1621"/>
    </location>
</feature>
<organism evidence="3 4">
    <name type="scientific">Phytophthora infestans</name>
    <name type="common">Potato late blight agent</name>
    <name type="synonym">Botrytis infestans</name>
    <dbReference type="NCBI Taxonomy" id="4787"/>
    <lineage>
        <taxon>Eukaryota</taxon>
        <taxon>Sar</taxon>
        <taxon>Stramenopiles</taxon>
        <taxon>Oomycota</taxon>
        <taxon>Peronosporomycetes</taxon>
        <taxon>Peronosporales</taxon>
        <taxon>Peronosporaceae</taxon>
        <taxon>Phytophthora</taxon>
    </lineage>
</organism>
<dbReference type="InterPro" id="IPR011009">
    <property type="entry name" value="Kinase-like_dom_sf"/>
</dbReference>
<dbReference type="PANTHER" id="PTHR44167">
    <property type="entry name" value="OVARIAN-SPECIFIC SERINE/THREONINE-PROTEIN KINASE LOK-RELATED"/>
    <property type="match status" value="1"/>
</dbReference>
<dbReference type="GO" id="GO:0005524">
    <property type="term" value="F:ATP binding"/>
    <property type="evidence" value="ECO:0007669"/>
    <property type="project" value="InterPro"/>
</dbReference>
<dbReference type="PROSITE" id="PS00108">
    <property type="entry name" value="PROTEIN_KINASE_ST"/>
    <property type="match status" value="1"/>
</dbReference>
<dbReference type="InterPro" id="IPR000719">
    <property type="entry name" value="Prot_kinase_dom"/>
</dbReference>
<dbReference type="GO" id="GO:0005634">
    <property type="term" value="C:nucleus"/>
    <property type="evidence" value="ECO:0007669"/>
    <property type="project" value="TreeGrafter"/>
</dbReference>
<name>A0A833SVF6_PHYIN</name>
<dbReference type="Pfam" id="PF00069">
    <property type="entry name" value="Pkinase"/>
    <property type="match status" value="1"/>
</dbReference>
<dbReference type="Gene3D" id="3.30.200.20">
    <property type="entry name" value="Phosphorylase Kinase, domain 1"/>
    <property type="match status" value="1"/>
</dbReference>
<dbReference type="InterPro" id="IPR008271">
    <property type="entry name" value="Ser/Thr_kinase_AS"/>
</dbReference>
<evidence type="ECO:0000256" key="1">
    <source>
        <dbReference type="SAM" id="MobiDB-lite"/>
    </source>
</evidence>
<keyword evidence="3" id="KW-0418">Kinase</keyword>
<dbReference type="GO" id="GO:0044773">
    <property type="term" value="P:mitotic DNA damage checkpoint signaling"/>
    <property type="evidence" value="ECO:0007669"/>
    <property type="project" value="TreeGrafter"/>
</dbReference>
<evidence type="ECO:0000259" key="2">
    <source>
        <dbReference type="PROSITE" id="PS50011"/>
    </source>
</evidence>
<gene>
    <name evidence="3" type="ORF">GN244_ATG06384</name>
</gene>
<sequence length="2036" mass="229086">MSVAPRGAPSTSDRSKTLSRRGSRRDEEELAVGAVVVMLSDKSGDQSAAAYSFPSGGNSHHDAKFIPATTSQKDPRFVAVLAPSCEAAMTSLLTQPPGTFLLVKEEDAAIAVYVKFRQAVRALALVKGKDVKKTGDAVQLAKLRKKEQDVTPVHILRLACESYFLLEHCWKRFLPQVQAVVFELCSEPHLDEDTRLEDWTCSMIPPSAYSLGLMPEACGFYIFAVSGNAADSSVIKIRQVEFDFNKCAITVADGTHNPLALLLATSFSSKRTFEPNFTFGAIRDNFLTPDRVILKKTAVLSQQSSLQNCIDLSSNDKELAALNATDAVCGLITPHEAPPDSFVAVLHEMHLCFMTTTVRDGITTFSKSAHWPIQKKRLATRIIPILLELLLISAAFSETDQMGTKRETLVQFARAIRFDILFMTIRCDDAVICRLVHQLCQIFGARVRIPAALIDFTRDLVAVFPVFLRLFLRNQSISLLWKALRHEEVDRQAAYGSELRGKADSRSFRLFPPPATAASTLQDRGDRRMSVFKLARKVQTKSRKSLSLSYGANLTSTPVVRSTTLAFFRLSPVSVQAYLGIHVQEGFFTSPDVWTEDPALFTTAFCSCPERREATTACARNRLVSSSRMAMYELVLQVSLRFLYHRKQFTNWDRDVALLLRLEGLHRHFFDESLRIVQQRSEAQDVNTRDALTCEFRVVITCVSTLFRLERKRRHEMSSAVGDIKYLAFIYLFRIKIRGLNERLKLDATQAGESDAEDSCDYFLSALADVFKWIPKVFLDEWLVLCLNELLQIVNNLSNVVKQTALPQSKQLRNVRMGSELIKVFAVALRRTSDPDLQVMLVRALGMDCPALISLLRFLLSPSSLNVNGGRDAICIQMNALNFLSTFVNLDIALPVRAEWESKNSKPSDEDLNEDAEVIEQLKGELLIRMLGPRMIEEEHDDPTLWEFMVELMFPNGGGSSAVKLDGTSRMLPMAVTFRSLSVPPNLLTSISRKYFHLEEAFLRFQQALYTAQDVNSPIDYELCVASHWRRIEQYCDRIIENEGQEERSMVHRVVELNLRCLIALASRKAQFPAIQDAFKHNQVLSCVLQRVQPKKTPFDDVSARSQPERNGSLSSNGTSSSLPCLPPLKLFRQSSTDTSGASGVQPGMAKLSFSTPQLATFRPEQVNLDQNFVLREPALHVLAIVLVVTYIIVDPNLAIDETVCPRISVSEDSSKPDDLLWKLQQHLAVVDMDQRHFEALMVEMTTLQAFVSTARQAAIRSLLRLLCPNRMDSNLKYATKDDKQREYVAKGAFSTVYRQKTIFSKPEYVAVKVVEHQRRAGEMCAVNGLFNEVSILSQLRGELSATQLVDYGNCHEEQNFEIVMEFCPCSLTEWRDAIKRADSVVPFRSCVIMILRAFEEACCCLNRIHEAGVCHFDIKSDNILVRSSARELSRRLLQNDEIDKPSKGWLCFADFGEAKVVDTDRIPVRTATFSSFSSSAASPGAPKRTEKCMSLTRTRGTEAIKSPEVLKIKGSEVAVKVTLASDIWSIGCLLFELVTQELLFQNDDWAGLYAHLVVTQDQPVLRSDHKQKVFAALNPTCCEEEAVVINLLELCDKILVRDPTRRPKLETIAAQVQKLINEVHALPVTPVDESFVSHFQFNTEVLPTEAVPEFRPFAATLPGRKRVETHGVIVPVRLFWNFYLAAEIIKMQDTQKVKSCVGCGSGPAGNDILAIEAFESQHVDHFVHFVYLSWHESGDANVHKASHFIEEIHEEKHRTSFLLNARVTLDLHVLQQHAALYFSVIQRRLRDEAGCVVFVALGKDAEDTKTLQEILTNILFFFFRSVLNMSIFDILNCFARDCAQFFEYPSPEYLKQLESYSNTHMENTDTSTMVQCRCGAIVFRIESLVLAEAVTKPSIKPFDEEEDMDPLDSLFVHDKAEEKIMFPLEVRGNTVPWVVLDVVSVTRGTTPPIITSDRRMSRFNILKRQASKAAEDTRANTETQELVRGLQRGKISSSSDTWEMNECGLCRLPICALSEDKLRVALPMLHTHISN</sequence>
<feature type="compositionally biased region" description="Low complexity" evidence="1">
    <location>
        <begin position="1111"/>
        <end position="1122"/>
    </location>
</feature>
<dbReference type="Proteomes" id="UP000602510">
    <property type="component" value="Unassembled WGS sequence"/>
</dbReference>
<dbReference type="Gene3D" id="1.10.510.10">
    <property type="entry name" value="Transferase(Phosphotransferase) domain 1"/>
    <property type="match status" value="1"/>
</dbReference>
<accession>A0A833SVF6</accession>
<dbReference type="PROSITE" id="PS50011">
    <property type="entry name" value="PROTEIN_KINASE_DOM"/>
    <property type="match status" value="1"/>
</dbReference>
<keyword evidence="4" id="KW-1185">Reference proteome</keyword>